<dbReference type="Proteomes" id="UP000305906">
    <property type="component" value="Unassembled WGS sequence"/>
</dbReference>
<evidence type="ECO:0000313" key="2">
    <source>
        <dbReference type="EMBL" id="TLS40888.1"/>
    </source>
</evidence>
<comment type="caution">
    <text evidence="2">The sequence shown here is derived from an EMBL/GenBank/DDBJ whole genome shotgun (WGS) entry which is preliminary data.</text>
</comment>
<reference evidence="2 3" key="1">
    <citation type="submission" date="2019-05" db="EMBL/GenBank/DDBJ databases">
        <title>Streptomyces sp. NEAU-C151, a novel actinomycete isolated from soil.</title>
        <authorList>
            <person name="Han L."/>
            <person name="Jiang H."/>
        </authorList>
    </citation>
    <scope>NUCLEOTIDE SEQUENCE [LARGE SCALE GENOMIC DNA]</scope>
    <source>
        <strain evidence="2 3">NEAU-C151</strain>
    </source>
</reference>
<feature type="region of interest" description="Disordered" evidence="1">
    <location>
        <begin position="212"/>
        <end position="234"/>
    </location>
</feature>
<dbReference type="AlphaFoldDB" id="A0A5R9FGY5"/>
<dbReference type="RefSeq" id="WP_138049958.1">
    <property type="nucleotide sequence ID" value="NZ_VBZC01000067.1"/>
</dbReference>
<keyword evidence="3" id="KW-1185">Reference proteome</keyword>
<protein>
    <submittedName>
        <fullName evidence="2">Uncharacterized protein</fullName>
    </submittedName>
</protein>
<name>A0A5R9FGY5_9ACTN</name>
<sequence>MAVMTETLVPALEDARQAHAAVLDRLRADAAVTPPGPYRQMLERQADDVQDSVQRIEHHVREMRPRGLVGGTTDVARFAARTTVRAAMLPVTIGQRIVTGVLGQGPADERRLLRNTEDEYATAARALAVSRAGEVLAEQVQDQTTMDLLATLRRQNQELLATLEDSVAAQARSVAAAGNGNGFRPEQSGYAGLLEAATRTVLTAADRLRDAARAGGRRTRGAAEGAMREMPEATRVAEQVQGAVTREEDLPIARFSQLGADEIQRRLRSLSQSDLTVIEGYERSHANRPGVLEAIEQLRGNEPWPGYDTMEPSRIMDRLQNEPLSVARQVLEHERRHRRRQTIISAAEARVPA</sequence>
<evidence type="ECO:0000313" key="3">
    <source>
        <dbReference type="Proteomes" id="UP000305906"/>
    </source>
</evidence>
<evidence type="ECO:0000256" key="1">
    <source>
        <dbReference type="SAM" id="MobiDB-lite"/>
    </source>
</evidence>
<gene>
    <name evidence="2" type="ORF">FE633_39310</name>
</gene>
<organism evidence="2 3">
    <name type="scientific">Streptomyces montanus</name>
    <dbReference type="NCBI Taxonomy" id="2580423"/>
    <lineage>
        <taxon>Bacteria</taxon>
        <taxon>Bacillati</taxon>
        <taxon>Actinomycetota</taxon>
        <taxon>Actinomycetes</taxon>
        <taxon>Kitasatosporales</taxon>
        <taxon>Streptomycetaceae</taxon>
        <taxon>Streptomyces</taxon>
    </lineage>
</organism>
<dbReference type="EMBL" id="VBZC01000067">
    <property type="protein sequence ID" value="TLS40888.1"/>
    <property type="molecule type" value="Genomic_DNA"/>
</dbReference>
<accession>A0A5R9FGY5</accession>
<proteinExistence type="predicted"/>